<keyword evidence="2" id="KW-1003">Cell membrane</keyword>
<evidence type="ECO:0000256" key="4">
    <source>
        <dbReference type="ARBA" id="ARBA00022989"/>
    </source>
</evidence>
<evidence type="ECO:0000256" key="3">
    <source>
        <dbReference type="ARBA" id="ARBA00022692"/>
    </source>
</evidence>
<dbReference type="KEGG" id="ccho:CCHOA_10035"/>
<dbReference type="AlphaFoldDB" id="A0A3G6JCK4"/>
<dbReference type="OrthoDB" id="9792218at2"/>
<dbReference type="InterPro" id="IPR011066">
    <property type="entry name" value="MscS_channel_C_sf"/>
</dbReference>
<keyword evidence="5 6" id="KW-0472">Membrane</keyword>
<dbReference type="InterPro" id="IPR010920">
    <property type="entry name" value="LSM_dom_sf"/>
</dbReference>
<dbReference type="Gene3D" id="1.10.287.1260">
    <property type="match status" value="1"/>
</dbReference>
<proteinExistence type="predicted"/>
<keyword evidence="4 6" id="KW-1133">Transmembrane helix</keyword>
<evidence type="ECO:0000256" key="2">
    <source>
        <dbReference type="ARBA" id="ARBA00022475"/>
    </source>
</evidence>
<dbReference type="PANTHER" id="PTHR30221:SF1">
    <property type="entry name" value="SMALL-CONDUCTANCE MECHANOSENSITIVE CHANNEL"/>
    <property type="match status" value="1"/>
</dbReference>
<dbReference type="InterPro" id="IPR023408">
    <property type="entry name" value="MscS_beta-dom_sf"/>
</dbReference>
<reference evidence="8 9" key="1">
    <citation type="submission" date="2018-11" db="EMBL/GenBank/DDBJ databases">
        <authorList>
            <person name="Kleinhagauer T."/>
            <person name="Glaeser S.P."/>
            <person name="Spergser J."/>
            <person name="Ruckert C."/>
            <person name="Kaempfer P."/>
            <person name="Busse H.-J."/>
        </authorList>
    </citation>
    <scope>NUCLEOTIDE SEQUENCE [LARGE SCALE GENOMIC DNA]</scope>
    <source>
        <strain evidence="8 9">200CH</strain>
    </source>
</reference>
<evidence type="ECO:0000256" key="6">
    <source>
        <dbReference type="SAM" id="Phobius"/>
    </source>
</evidence>
<evidence type="ECO:0000259" key="7">
    <source>
        <dbReference type="Pfam" id="PF00924"/>
    </source>
</evidence>
<evidence type="ECO:0000313" key="9">
    <source>
        <dbReference type="Proteomes" id="UP000269019"/>
    </source>
</evidence>
<dbReference type="Pfam" id="PF00924">
    <property type="entry name" value="MS_channel_2nd"/>
    <property type="match status" value="1"/>
</dbReference>
<feature type="transmembrane region" description="Helical" evidence="6">
    <location>
        <begin position="102"/>
        <end position="128"/>
    </location>
</feature>
<gene>
    <name evidence="8" type="primary">mscS</name>
    <name evidence="8" type="ORF">CCHOA_10035</name>
</gene>
<feature type="transmembrane region" description="Helical" evidence="6">
    <location>
        <begin position="30"/>
        <end position="56"/>
    </location>
</feature>
<protein>
    <submittedName>
        <fullName evidence="8">Small-conductance mechanosensitive channel</fullName>
    </submittedName>
</protein>
<evidence type="ECO:0000256" key="1">
    <source>
        <dbReference type="ARBA" id="ARBA00004651"/>
    </source>
</evidence>
<dbReference type="InterPro" id="IPR006685">
    <property type="entry name" value="MscS_channel_2nd"/>
</dbReference>
<dbReference type="EMBL" id="CP033896">
    <property type="protein sequence ID" value="AZA14390.1"/>
    <property type="molecule type" value="Genomic_DNA"/>
</dbReference>
<keyword evidence="3 6" id="KW-0812">Transmembrane</keyword>
<dbReference type="InterPro" id="IPR045275">
    <property type="entry name" value="MscS_archaea/bacteria_type"/>
</dbReference>
<evidence type="ECO:0000313" key="8">
    <source>
        <dbReference type="EMBL" id="AZA14390.1"/>
    </source>
</evidence>
<organism evidence="8 9">
    <name type="scientific">Corynebacterium choanae</name>
    <dbReference type="NCBI Taxonomy" id="1862358"/>
    <lineage>
        <taxon>Bacteria</taxon>
        <taxon>Bacillati</taxon>
        <taxon>Actinomycetota</taxon>
        <taxon>Actinomycetes</taxon>
        <taxon>Mycobacteriales</taxon>
        <taxon>Corynebacteriaceae</taxon>
        <taxon>Corynebacterium</taxon>
    </lineage>
</organism>
<dbReference type="Gene3D" id="3.30.70.100">
    <property type="match status" value="1"/>
</dbReference>
<dbReference type="SUPFAM" id="SSF50182">
    <property type="entry name" value="Sm-like ribonucleoproteins"/>
    <property type="match status" value="1"/>
</dbReference>
<name>A0A3G6JCK4_9CORY</name>
<dbReference type="GO" id="GO:0008381">
    <property type="term" value="F:mechanosensitive monoatomic ion channel activity"/>
    <property type="evidence" value="ECO:0007669"/>
    <property type="project" value="InterPro"/>
</dbReference>
<keyword evidence="9" id="KW-1185">Reference proteome</keyword>
<dbReference type="Proteomes" id="UP000269019">
    <property type="component" value="Chromosome"/>
</dbReference>
<dbReference type="PANTHER" id="PTHR30221">
    <property type="entry name" value="SMALL-CONDUCTANCE MECHANOSENSITIVE CHANNEL"/>
    <property type="match status" value="1"/>
</dbReference>
<dbReference type="GO" id="GO:0005886">
    <property type="term" value="C:plasma membrane"/>
    <property type="evidence" value="ECO:0007669"/>
    <property type="project" value="UniProtKB-SubCell"/>
</dbReference>
<feature type="transmembrane region" description="Helical" evidence="6">
    <location>
        <begin position="68"/>
        <end position="90"/>
    </location>
</feature>
<sequence>MIDVLQAAAADPNPAAQVTETIKHITWTGVGWGCVILAVAIAIGMLVRHTLTWVLLNWVKRSESSARVLGKLAQAAVIVLGVGAALAYVFPSIKPVNLVGGLGVVSIAAGIAFQTVLGNMFAGLVILWRQTPVVGDQISVEGVSGTITTITLSHTTVHTFDGRQVLIPNGVLHKSMVTVQTEHPWIRSSFTIKIRNPEQFRRAREVAIAALGPVPQVLDNPPPVAVLRQVADGMATMEVRFWSGSQQFETVTALDLAILAVLDALRAESIAFGPDNVVVLSDGGE</sequence>
<accession>A0A3G6JCK4</accession>
<dbReference type="Gene3D" id="2.30.30.60">
    <property type="match status" value="1"/>
</dbReference>
<dbReference type="RefSeq" id="WP_123929685.1">
    <property type="nucleotide sequence ID" value="NZ_CP033896.1"/>
</dbReference>
<comment type="subcellular location">
    <subcellularLocation>
        <location evidence="1">Cell membrane</location>
        <topology evidence="1">Multi-pass membrane protein</topology>
    </subcellularLocation>
</comment>
<feature type="domain" description="Mechanosensitive ion channel MscS" evidence="7">
    <location>
        <begin position="116"/>
        <end position="177"/>
    </location>
</feature>
<evidence type="ECO:0000256" key="5">
    <source>
        <dbReference type="ARBA" id="ARBA00023136"/>
    </source>
</evidence>
<dbReference type="SUPFAM" id="SSF82689">
    <property type="entry name" value="Mechanosensitive channel protein MscS (YggB), C-terminal domain"/>
    <property type="match status" value="1"/>
</dbReference>